<proteinExistence type="predicted"/>
<feature type="region of interest" description="Disordered" evidence="1">
    <location>
        <begin position="1"/>
        <end position="109"/>
    </location>
</feature>
<organism evidence="2 3">
    <name type="scientific">Pisolithus microcarpus 441</name>
    <dbReference type="NCBI Taxonomy" id="765257"/>
    <lineage>
        <taxon>Eukaryota</taxon>
        <taxon>Fungi</taxon>
        <taxon>Dikarya</taxon>
        <taxon>Basidiomycota</taxon>
        <taxon>Agaricomycotina</taxon>
        <taxon>Agaricomycetes</taxon>
        <taxon>Agaricomycetidae</taxon>
        <taxon>Boletales</taxon>
        <taxon>Sclerodermatineae</taxon>
        <taxon>Pisolithaceae</taxon>
        <taxon>Pisolithus</taxon>
    </lineage>
</organism>
<protein>
    <submittedName>
        <fullName evidence="2">Uncharacterized protein</fullName>
    </submittedName>
</protein>
<reference evidence="2 3" key="1">
    <citation type="submission" date="2014-04" db="EMBL/GenBank/DDBJ databases">
        <authorList>
            <consortium name="DOE Joint Genome Institute"/>
            <person name="Kuo A."/>
            <person name="Kohler A."/>
            <person name="Costa M.D."/>
            <person name="Nagy L.G."/>
            <person name="Floudas D."/>
            <person name="Copeland A."/>
            <person name="Barry K.W."/>
            <person name="Cichocki N."/>
            <person name="Veneault-Fourrey C."/>
            <person name="LaButti K."/>
            <person name="Lindquist E.A."/>
            <person name="Lipzen A."/>
            <person name="Lundell T."/>
            <person name="Morin E."/>
            <person name="Murat C."/>
            <person name="Sun H."/>
            <person name="Tunlid A."/>
            <person name="Henrissat B."/>
            <person name="Grigoriev I.V."/>
            <person name="Hibbett D.S."/>
            <person name="Martin F."/>
            <person name="Nordberg H.P."/>
            <person name="Cantor M.N."/>
            <person name="Hua S.X."/>
        </authorList>
    </citation>
    <scope>NUCLEOTIDE SEQUENCE [LARGE SCALE GENOMIC DNA]</scope>
    <source>
        <strain evidence="2 3">441</strain>
    </source>
</reference>
<gene>
    <name evidence="2" type="ORF">PISMIDRAFT_16697</name>
</gene>
<evidence type="ECO:0000313" key="3">
    <source>
        <dbReference type="Proteomes" id="UP000054018"/>
    </source>
</evidence>
<accession>A0A0C9YEY1</accession>
<name>A0A0C9YEY1_9AGAM</name>
<evidence type="ECO:0000256" key="1">
    <source>
        <dbReference type="SAM" id="MobiDB-lite"/>
    </source>
</evidence>
<evidence type="ECO:0000313" key="2">
    <source>
        <dbReference type="EMBL" id="KIK15161.1"/>
    </source>
</evidence>
<sequence>MRSSKSAWHVKDVSKGARDVKGASKWAQHVKGASTRSSKEAQGARAVCMRSRGVGNTSMKARSEGDTSKRCSRVREDEDERLRTSQGLKACSKMTESKENEPPYCPNDPLSTNATVDHLSRHEASLKTSHQPAIPGHTNVDDPHIVITALHHFPQQAAPPKSSPPLHSQLTRLIERFFRLELPPCPN</sequence>
<reference evidence="3" key="2">
    <citation type="submission" date="2015-01" db="EMBL/GenBank/DDBJ databases">
        <title>Evolutionary Origins and Diversification of the Mycorrhizal Mutualists.</title>
        <authorList>
            <consortium name="DOE Joint Genome Institute"/>
            <consortium name="Mycorrhizal Genomics Consortium"/>
            <person name="Kohler A."/>
            <person name="Kuo A."/>
            <person name="Nagy L.G."/>
            <person name="Floudas D."/>
            <person name="Copeland A."/>
            <person name="Barry K.W."/>
            <person name="Cichocki N."/>
            <person name="Veneault-Fourrey C."/>
            <person name="LaButti K."/>
            <person name="Lindquist E.A."/>
            <person name="Lipzen A."/>
            <person name="Lundell T."/>
            <person name="Morin E."/>
            <person name="Murat C."/>
            <person name="Riley R."/>
            <person name="Ohm R."/>
            <person name="Sun H."/>
            <person name="Tunlid A."/>
            <person name="Henrissat B."/>
            <person name="Grigoriev I.V."/>
            <person name="Hibbett D.S."/>
            <person name="Martin F."/>
        </authorList>
    </citation>
    <scope>NUCLEOTIDE SEQUENCE [LARGE SCALE GENOMIC DNA]</scope>
    <source>
        <strain evidence="3">441</strain>
    </source>
</reference>
<keyword evidence="3" id="KW-1185">Reference proteome</keyword>
<feature type="compositionally biased region" description="Basic and acidic residues" evidence="1">
    <location>
        <begin position="9"/>
        <end position="22"/>
    </location>
</feature>
<feature type="compositionally biased region" description="Basic and acidic residues" evidence="1">
    <location>
        <begin position="61"/>
        <end position="83"/>
    </location>
</feature>
<dbReference type="EMBL" id="KN833903">
    <property type="protein sequence ID" value="KIK15161.1"/>
    <property type="molecule type" value="Genomic_DNA"/>
</dbReference>
<dbReference type="AlphaFoldDB" id="A0A0C9YEY1"/>
<dbReference type="OrthoDB" id="10444685at2759"/>
<dbReference type="Proteomes" id="UP000054018">
    <property type="component" value="Unassembled WGS sequence"/>
</dbReference>
<dbReference type="HOGENOM" id="CLU_1448257_0_0_1"/>